<keyword evidence="4" id="KW-1185">Reference proteome</keyword>
<dbReference type="EMBL" id="JADRCQ010000001">
    <property type="protein sequence ID" value="MBK5071599.1"/>
    <property type="molecule type" value="Genomic_DNA"/>
</dbReference>
<dbReference type="EMBL" id="JADRCP010000001">
    <property type="protein sequence ID" value="MBK5174908.1"/>
    <property type="molecule type" value="Genomic_DNA"/>
</dbReference>
<gene>
    <name evidence="2" type="ORF">I2492_01040</name>
    <name evidence="1" type="ORF">I2493_01040</name>
</gene>
<name>A0A9D7AF96_9GAMM</name>
<dbReference type="RefSeq" id="WP_228396935.1">
    <property type="nucleotide sequence ID" value="NZ_JADRCP010000001.1"/>
</dbReference>
<evidence type="ECO:0000313" key="4">
    <source>
        <dbReference type="Proteomes" id="UP001296969"/>
    </source>
</evidence>
<accession>A0A9D7AF96</accession>
<sequence length="79" mass="8128">MELSQFALLPEATGLLLCDLLSMAVLTDCITSVLLEASTVAIEDSVFAASELGDIADAAEDKSLSPVLTSEVPPSVTTS</sequence>
<reference evidence="2 4" key="1">
    <citation type="submission" date="2020-11" db="EMBL/GenBank/DDBJ databases">
        <title>Insectihabitans protaetiae gen. nov. sp. nov. and Insectihabitans allomyrinae sp. nov., isolated from larvae of Protaetia brevitarsis seulensis and Allomyrina dichotoma, respectively.</title>
        <authorList>
            <person name="Lee S.D."/>
            <person name="Byeon Y.-S."/>
            <person name="Kim S.-M."/>
            <person name="Yang H.L."/>
            <person name="Kim I.S."/>
        </authorList>
    </citation>
    <scope>NUCLEOTIDE SEQUENCE</scope>
    <source>
        <strain evidence="2">CWB-B4</strain>
        <strain evidence="1 4">CWB-B43</strain>
    </source>
</reference>
<dbReference type="Proteomes" id="UP000807542">
    <property type="component" value="Unassembled WGS sequence"/>
</dbReference>
<organism evidence="2 3">
    <name type="scientific">Limnobaculum xujianqingii</name>
    <dbReference type="NCBI Taxonomy" id="2738837"/>
    <lineage>
        <taxon>Bacteria</taxon>
        <taxon>Pseudomonadati</taxon>
        <taxon>Pseudomonadota</taxon>
        <taxon>Gammaproteobacteria</taxon>
        <taxon>Enterobacterales</taxon>
        <taxon>Budviciaceae</taxon>
        <taxon>Limnobaculum</taxon>
    </lineage>
</organism>
<evidence type="ECO:0000313" key="2">
    <source>
        <dbReference type="EMBL" id="MBK5174908.1"/>
    </source>
</evidence>
<dbReference type="AlphaFoldDB" id="A0A9D7AF96"/>
<evidence type="ECO:0000313" key="3">
    <source>
        <dbReference type="Proteomes" id="UP000807542"/>
    </source>
</evidence>
<comment type="caution">
    <text evidence="2">The sequence shown here is derived from an EMBL/GenBank/DDBJ whole genome shotgun (WGS) entry which is preliminary data.</text>
</comment>
<dbReference type="Proteomes" id="UP001296969">
    <property type="component" value="Unassembled WGS sequence"/>
</dbReference>
<proteinExistence type="predicted"/>
<protein>
    <submittedName>
        <fullName evidence="2">Uncharacterized protein</fullName>
    </submittedName>
</protein>
<evidence type="ECO:0000313" key="1">
    <source>
        <dbReference type="EMBL" id="MBK5071599.1"/>
    </source>
</evidence>